<evidence type="ECO:0000256" key="5">
    <source>
        <dbReference type="ARBA" id="ARBA00022859"/>
    </source>
</evidence>
<keyword evidence="5" id="KW-0391">Immunity</keyword>
<reference evidence="9 10" key="1">
    <citation type="submission" date="2025-04" db="UniProtKB">
        <authorList>
            <consortium name="RefSeq"/>
        </authorList>
    </citation>
    <scope>IDENTIFICATION</scope>
    <source>
        <tissue evidence="9 10">Sperm</tissue>
    </source>
</reference>
<keyword evidence="4" id="KW-0399">Innate immunity</keyword>
<dbReference type="GO" id="GO:0043123">
    <property type="term" value="P:positive regulation of canonical NF-kappaB signal transduction"/>
    <property type="evidence" value="ECO:0007669"/>
    <property type="project" value="TreeGrafter"/>
</dbReference>
<comment type="subcellular location">
    <subcellularLocation>
        <location evidence="1">Cytoplasm</location>
    </subcellularLocation>
</comment>
<dbReference type="KEGG" id="pmrn:116953547"/>
<dbReference type="GO" id="GO:0035591">
    <property type="term" value="F:signaling adaptor activity"/>
    <property type="evidence" value="ECO:0007669"/>
    <property type="project" value="TreeGrafter"/>
</dbReference>
<dbReference type="Proteomes" id="UP001318040">
    <property type="component" value="Chromosome 52"/>
</dbReference>
<feature type="domain" description="TIR" evidence="7">
    <location>
        <begin position="256"/>
        <end position="392"/>
    </location>
</feature>
<dbReference type="InterPro" id="IPR000157">
    <property type="entry name" value="TIR_dom"/>
</dbReference>
<dbReference type="Gene3D" id="1.10.533.10">
    <property type="entry name" value="Death Domain, Fas"/>
    <property type="match status" value="1"/>
</dbReference>
<accession>A0AAJ7U4U3</accession>
<evidence type="ECO:0000313" key="8">
    <source>
        <dbReference type="Proteomes" id="UP001318040"/>
    </source>
</evidence>
<dbReference type="PROSITE" id="PS50104">
    <property type="entry name" value="TIR"/>
    <property type="match status" value="1"/>
</dbReference>
<dbReference type="InterPro" id="IPR011029">
    <property type="entry name" value="DEATH-like_dom_sf"/>
</dbReference>
<keyword evidence="6" id="KW-0395">Inflammatory response</keyword>
<gene>
    <name evidence="9 10 11" type="primary">LOC116953547</name>
</gene>
<evidence type="ECO:0000256" key="4">
    <source>
        <dbReference type="ARBA" id="ARBA00022588"/>
    </source>
</evidence>
<evidence type="ECO:0000313" key="11">
    <source>
        <dbReference type="RefSeq" id="XP_032829734.1"/>
    </source>
</evidence>
<dbReference type="GO" id="GO:0006954">
    <property type="term" value="P:inflammatory response"/>
    <property type="evidence" value="ECO:0007669"/>
    <property type="project" value="UniProtKB-KW"/>
</dbReference>
<dbReference type="GO" id="GO:0035666">
    <property type="term" value="P:TRIF-dependent toll-like receptor signaling pathway"/>
    <property type="evidence" value="ECO:0007669"/>
    <property type="project" value="InterPro"/>
</dbReference>
<dbReference type="Pfam" id="PF13676">
    <property type="entry name" value="TIR_2"/>
    <property type="match status" value="1"/>
</dbReference>
<evidence type="ECO:0000256" key="2">
    <source>
        <dbReference type="ARBA" id="ARBA00022490"/>
    </source>
</evidence>
<evidence type="ECO:0000259" key="7">
    <source>
        <dbReference type="PROSITE" id="PS50104"/>
    </source>
</evidence>
<sequence>MKMAGAEHLPSSTEKDIDTLIRQNRPHLKECIGYAPDEFIDELDRNGYITRHIYNTFKDMKSTNKTQAIDDVLNWLYDGGIETQVKMLKALQMVEGHYPRVKQWLKNVDARSLIARADEDALAAGRHVASTPSPLSTRIPCGVAAVSETREFVNAAVSGPGEGNVGGHSGAIPKKPHQSFINIHTKGQGVGQTGQAGPMMGSRRVEKLATEIGNLQLRSEPWSGTTVKETDKLPVVQEDGSDSHPRVKEGQNDEDGFYSFVILHHEDDGDVARQVKNDLERFGVTGGAVYEDNFQVGGSTHISCLDSAINNSAFIILLLTNNFHSKWNEFTMHVALMNSILTPNKYNTVIPLYPRENALPTQALPAPLKALSSLDQVSTRFEIQVKNTFSILRIQEQRRRWSDEQALLRKPDNDI</sequence>
<dbReference type="PANTHER" id="PTHR47230:SF2">
    <property type="entry name" value="TIR DOMAIN-CONTAINING ADAPTER MOLECULE 2"/>
    <property type="match status" value="1"/>
</dbReference>
<dbReference type="PANTHER" id="PTHR47230">
    <property type="entry name" value="TIR DOMAIN-CONTAINING ADAPTER MOLECULE 1"/>
    <property type="match status" value="1"/>
</dbReference>
<dbReference type="RefSeq" id="XP_032829733.1">
    <property type="nucleotide sequence ID" value="XM_032973842.1"/>
</dbReference>
<dbReference type="Gene3D" id="3.40.50.10140">
    <property type="entry name" value="Toll/interleukin-1 receptor homology (TIR) domain"/>
    <property type="match status" value="1"/>
</dbReference>
<dbReference type="GO" id="GO:0032481">
    <property type="term" value="P:positive regulation of type I interferon production"/>
    <property type="evidence" value="ECO:0007669"/>
    <property type="project" value="TreeGrafter"/>
</dbReference>
<evidence type="ECO:0000256" key="1">
    <source>
        <dbReference type="ARBA" id="ARBA00004496"/>
    </source>
</evidence>
<protein>
    <submittedName>
        <fullName evidence="9 10">Uncharacterized protein LOC116953547</fullName>
    </submittedName>
</protein>
<name>A0AAJ7U4U3_PETMA</name>
<keyword evidence="8" id="KW-1185">Reference proteome</keyword>
<organism evidence="8 11">
    <name type="scientific">Petromyzon marinus</name>
    <name type="common">Sea lamprey</name>
    <dbReference type="NCBI Taxonomy" id="7757"/>
    <lineage>
        <taxon>Eukaryota</taxon>
        <taxon>Metazoa</taxon>
        <taxon>Chordata</taxon>
        <taxon>Craniata</taxon>
        <taxon>Vertebrata</taxon>
        <taxon>Cyclostomata</taxon>
        <taxon>Hyperoartia</taxon>
        <taxon>Petromyzontiformes</taxon>
        <taxon>Petromyzontidae</taxon>
        <taxon>Petromyzon</taxon>
    </lineage>
</organism>
<dbReference type="InterPro" id="IPR035897">
    <property type="entry name" value="Toll_tir_struct_dom_sf"/>
</dbReference>
<dbReference type="RefSeq" id="XP_032829732.1">
    <property type="nucleotide sequence ID" value="XM_032973841.1"/>
</dbReference>
<dbReference type="SUPFAM" id="SSF52200">
    <property type="entry name" value="Toll/Interleukin receptor TIR domain"/>
    <property type="match status" value="1"/>
</dbReference>
<dbReference type="InterPro" id="IPR046946">
    <property type="entry name" value="TCAM1/2"/>
</dbReference>
<keyword evidence="2" id="KW-0963">Cytoplasm</keyword>
<keyword evidence="3" id="KW-0597">Phosphoprotein</keyword>
<evidence type="ECO:0000313" key="9">
    <source>
        <dbReference type="RefSeq" id="XP_032829732.1"/>
    </source>
</evidence>
<dbReference type="GO" id="GO:0045087">
    <property type="term" value="P:innate immune response"/>
    <property type="evidence" value="ECO:0007669"/>
    <property type="project" value="UniProtKB-KW"/>
</dbReference>
<dbReference type="RefSeq" id="XP_032829734.1">
    <property type="nucleotide sequence ID" value="XM_032973843.1"/>
</dbReference>
<dbReference type="AlphaFoldDB" id="A0AAJ7U4U3"/>
<evidence type="ECO:0000256" key="3">
    <source>
        <dbReference type="ARBA" id="ARBA00022553"/>
    </source>
</evidence>
<dbReference type="GO" id="GO:0005768">
    <property type="term" value="C:endosome"/>
    <property type="evidence" value="ECO:0007669"/>
    <property type="project" value="TreeGrafter"/>
</dbReference>
<evidence type="ECO:0000256" key="6">
    <source>
        <dbReference type="ARBA" id="ARBA00023198"/>
    </source>
</evidence>
<evidence type="ECO:0000313" key="10">
    <source>
        <dbReference type="RefSeq" id="XP_032829733.1"/>
    </source>
</evidence>
<proteinExistence type="predicted"/>